<sequence>MTKEEKLAIAKEVVKIYFDENVSVKEAIEIAKRKGENLGLSQRRWIRRSNKFS</sequence>
<dbReference type="Proteomes" id="UP001142078">
    <property type="component" value="Unassembled WGS sequence"/>
</dbReference>
<organism evidence="1 2">
    <name type="scientific">Anaerosalibacter massiliensis</name>
    <dbReference type="NCBI Taxonomy" id="1347392"/>
    <lineage>
        <taxon>Bacteria</taxon>
        <taxon>Bacillati</taxon>
        <taxon>Bacillota</taxon>
        <taxon>Tissierellia</taxon>
        <taxon>Tissierellales</taxon>
        <taxon>Sporanaerobacteraceae</taxon>
        <taxon>Anaerosalibacter</taxon>
    </lineage>
</organism>
<protein>
    <submittedName>
        <fullName evidence="1">Uncharacterized protein</fullName>
    </submittedName>
</protein>
<dbReference type="AlphaFoldDB" id="A0A9X2S477"/>
<proteinExistence type="predicted"/>
<accession>A0A9X2S477</accession>
<reference evidence="1" key="1">
    <citation type="submission" date="2022-07" db="EMBL/GenBank/DDBJ databases">
        <title>Enhanced cultured diversity of the mouse gut microbiota enables custom-made synthetic communities.</title>
        <authorList>
            <person name="Afrizal A."/>
        </authorList>
    </citation>
    <scope>NUCLEOTIDE SEQUENCE</scope>
    <source>
        <strain evidence="1">DSM 29482</strain>
    </source>
</reference>
<comment type="caution">
    <text evidence="1">The sequence shown here is derived from an EMBL/GenBank/DDBJ whole genome shotgun (WGS) entry which is preliminary data.</text>
</comment>
<keyword evidence="2" id="KW-1185">Reference proteome</keyword>
<evidence type="ECO:0000313" key="1">
    <source>
        <dbReference type="EMBL" id="MCR2043213.1"/>
    </source>
</evidence>
<evidence type="ECO:0000313" key="2">
    <source>
        <dbReference type="Proteomes" id="UP001142078"/>
    </source>
</evidence>
<dbReference type="RefSeq" id="WP_257490185.1">
    <property type="nucleotide sequence ID" value="NZ_JANJZL010000002.1"/>
</dbReference>
<name>A0A9X2S477_9FIRM</name>
<dbReference type="EMBL" id="JANJZL010000002">
    <property type="protein sequence ID" value="MCR2043213.1"/>
    <property type="molecule type" value="Genomic_DNA"/>
</dbReference>
<gene>
    <name evidence="1" type="ORF">NSA23_03680</name>
</gene>